<feature type="transmembrane region" description="Helical" evidence="1">
    <location>
        <begin position="95"/>
        <end position="112"/>
    </location>
</feature>
<keyword evidence="1" id="KW-1133">Transmembrane helix</keyword>
<name>A0ABT0QXV1_9MICO</name>
<feature type="transmembrane region" description="Helical" evidence="1">
    <location>
        <begin position="207"/>
        <end position="228"/>
    </location>
</feature>
<dbReference type="RefSeq" id="WP_249736604.1">
    <property type="nucleotide sequence ID" value="NZ_JAKNCJ010000001.1"/>
</dbReference>
<dbReference type="Pfam" id="PF13398">
    <property type="entry name" value="Peptidase_M50B"/>
    <property type="match status" value="1"/>
</dbReference>
<accession>A0ABT0QXV1</accession>
<feature type="transmembrane region" description="Helical" evidence="1">
    <location>
        <begin position="22"/>
        <end position="43"/>
    </location>
</feature>
<gene>
    <name evidence="2" type="ORF">Bequi_03760</name>
</gene>
<comment type="caution">
    <text evidence="2">The sequence shown here is derived from an EMBL/GenBank/DDBJ whole genome shotgun (WGS) entry which is preliminary data.</text>
</comment>
<keyword evidence="1" id="KW-0472">Membrane</keyword>
<keyword evidence="1" id="KW-0812">Transmembrane</keyword>
<dbReference type="InterPro" id="IPR049500">
    <property type="entry name" value="Peptidase_M50B-like"/>
</dbReference>
<feature type="transmembrane region" description="Helical" evidence="1">
    <location>
        <begin position="144"/>
        <end position="160"/>
    </location>
</feature>
<dbReference type="Proteomes" id="UP001203761">
    <property type="component" value="Unassembled WGS sequence"/>
</dbReference>
<sequence>MDLESIWQAVRERSWPAAPPDLGAWALLILLGGAMLVAVPPLWRVARLAITVVHELGHAVIGILVGRRFTGFVVNGDMSGHAVTVGKRRGFGRAVSAWAGYPAPAVLGAALVQVSSSGWAGTALAAGLVVLALSLPFVRSGHTLAVVAGALAVLGAVWWFAGPTGAATLCLGAGVLLLLGAWRHLGAVTRGGRRKDDPQQLAELTGLPAWLWNLTFAVVIAGASWRAWRAIADGGLLEWLW</sequence>
<feature type="transmembrane region" description="Helical" evidence="1">
    <location>
        <begin position="166"/>
        <end position="186"/>
    </location>
</feature>
<reference evidence="2" key="1">
    <citation type="submission" date="2022-02" db="EMBL/GenBank/DDBJ databases">
        <authorList>
            <person name="Lee M."/>
            <person name="Kim S.-J."/>
            <person name="Jung M.-Y."/>
        </authorList>
    </citation>
    <scope>NUCLEOTIDE SEQUENCE</scope>
    <source>
        <strain evidence="2">JHP9</strain>
    </source>
</reference>
<evidence type="ECO:0000313" key="3">
    <source>
        <dbReference type="Proteomes" id="UP001203761"/>
    </source>
</evidence>
<dbReference type="EMBL" id="JAKNCJ010000001">
    <property type="protein sequence ID" value="MCL6422507.1"/>
    <property type="molecule type" value="Genomic_DNA"/>
</dbReference>
<evidence type="ECO:0000313" key="2">
    <source>
        <dbReference type="EMBL" id="MCL6422507.1"/>
    </source>
</evidence>
<feature type="transmembrane region" description="Helical" evidence="1">
    <location>
        <begin position="118"/>
        <end position="137"/>
    </location>
</feature>
<evidence type="ECO:0000256" key="1">
    <source>
        <dbReference type="SAM" id="Phobius"/>
    </source>
</evidence>
<protein>
    <submittedName>
        <fullName evidence="2">M50 family metallopeptidase</fullName>
    </submittedName>
</protein>
<organism evidence="2 3">
    <name type="scientific">Brachybacterium equifaecis</name>
    <dbReference type="NCBI Taxonomy" id="2910770"/>
    <lineage>
        <taxon>Bacteria</taxon>
        <taxon>Bacillati</taxon>
        <taxon>Actinomycetota</taxon>
        <taxon>Actinomycetes</taxon>
        <taxon>Micrococcales</taxon>
        <taxon>Dermabacteraceae</taxon>
        <taxon>Brachybacterium</taxon>
    </lineage>
</organism>
<proteinExistence type="predicted"/>
<keyword evidence="3" id="KW-1185">Reference proteome</keyword>